<accession>A0A439DWN1</accession>
<comment type="caution">
    <text evidence="2">The sequence shown here is derived from an EMBL/GenBank/DDBJ whole genome shotgun (WGS) entry which is preliminary data.</text>
</comment>
<evidence type="ECO:0000313" key="2">
    <source>
        <dbReference type="EMBL" id="RWA21675.1"/>
    </source>
</evidence>
<organism evidence="2 3">
    <name type="scientific">Mycolicibacterium elephantis DSM 44368</name>
    <dbReference type="NCBI Taxonomy" id="1335622"/>
    <lineage>
        <taxon>Bacteria</taxon>
        <taxon>Bacillati</taxon>
        <taxon>Actinomycetota</taxon>
        <taxon>Actinomycetes</taxon>
        <taxon>Mycobacteriales</taxon>
        <taxon>Mycobacteriaceae</taxon>
        <taxon>Mycolicibacterium</taxon>
    </lineage>
</organism>
<feature type="transmembrane region" description="Helical" evidence="1">
    <location>
        <begin position="12"/>
        <end position="30"/>
    </location>
</feature>
<dbReference type="AlphaFoldDB" id="A0A439DWN1"/>
<keyword evidence="1" id="KW-0472">Membrane</keyword>
<dbReference type="RefSeq" id="WP_128107866.1">
    <property type="nucleotide sequence ID" value="NZ_ATDN01000008.1"/>
</dbReference>
<evidence type="ECO:0000256" key="1">
    <source>
        <dbReference type="SAM" id="Phobius"/>
    </source>
</evidence>
<dbReference type="Proteomes" id="UP000287177">
    <property type="component" value="Unassembled WGS sequence"/>
</dbReference>
<sequence>MSQQKQGRVKYAAAIILAGVAAGEGIIAFPDKPRELWRTYSAAPERVKGYLKDLAAQRRKAFAAGDVEAALRATAPRE</sequence>
<gene>
    <name evidence="2" type="ORF">MELE44368_15005</name>
</gene>
<name>A0A439DWN1_9MYCO</name>
<proteinExistence type="predicted"/>
<keyword evidence="3" id="KW-1185">Reference proteome</keyword>
<dbReference type="EMBL" id="ATDN01000008">
    <property type="protein sequence ID" value="RWA21675.1"/>
    <property type="molecule type" value="Genomic_DNA"/>
</dbReference>
<evidence type="ECO:0000313" key="3">
    <source>
        <dbReference type="Proteomes" id="UP000287177"/>
    </source>
</evidence>
<keyword evidence="1" id="KW-0812">Transmembrane</keyword>
<keyword evidence="1" id="KW-1133">Transmembrane helix</keyword>
<protein>
    <submittedName>
        <fullName evidence="2">Uncharacterized protein</fullName>
    </submittedName>
</protein>
<reference evidence="2 3" key="1">
    <citation type="submission" date="2013-06" db="EMBL/GenBank/DDBJ databases">
        <title>The draft sequence of the Mycobacterium elephantis genome.</title>
        <authorList>
            <person name="Pettersson F.B."/>
            <person name="Das S."/>
            <person name="Dasgupta S."/>
            <person name="Bhattacharya A."/>
            <person name="Kirsebom L.A."/>
        </authorList>
    </citation>
    <scope>NUCLEOTIDE SEQUENCE [LARGE SCALE GENOMIC DNA]</scope>
    <source>
        <strain evidence="2 3">DSM 44368</strain>
    </source>
</reference>